<evidence type="ECO:0000256" key="2">
    <source>
        <dbReference type="ARBA" id="ARBA00023125"/>
    </source>
</evidence>
<evidence type="ECO:0000313" key="7">
    <source>
        <dbReference type="Proteomes" id="UP001236014"/>
    </source>
</evidence>
<accession>A0A9Y2IBP4</accession>
<dbReference type="PANTHER" id="PTHR30055:SF238">
    <property type="entry name" value="MYCOFACTOCIN BIOSYNTHESIS TRANSCRIPTIONAL REGULATOR MFTR-RELATED"/>
    <property type="match status" value="1"/>
</dbReference>
<dbReference type="GO" id="GO:0003700">
    <property type="term" value="F:DNA-binding transcription factor activity"/>
    <property type="evidence" value="ECO:0007669"/>
    <property type="project" value="TreeGrafter"/>
</dbReference>
<evidence type="ECO:0000259" key="5">
    <source>
        <dbReference type="PROSITE" id="PS50977"/>
    </source>
</evidence>
<protein>
    <submittedName>
        <fullName evidence="6">TetR/AcrR family transcriptional regulator</fullName>
    </submittedName>
</protein>
<dbReference type="RefSeq" id="WP_285968191.1">
    <property type="nucleotide sequence ID" value="NZ_CP127294.1"/>
</dbReference>
<dbReference type="Pfam" id="PF00440">
    <property type="entry name" value="TetR_N"/>
    <property type="match status" value="1"/>
</dbReference>
<evidence type="ECO:0000256" key="3">
    <source>
        <dbReference type="ARBA" id="ARBA00023163"/>
    </source>
</evidence>
<dbReference type="InterPro" id="IPR050109">
    <property type="entry name" value="HTH-type_TetR-like_transc_reg"/>
</dbReference>
<dbReference type="InterPro" id="IPR001647">
    <property type="entry name" value="HTH_TetR"/>
</dbReference>
<keyword evidence="3" id="KW-0804">Transcription</keyword>
<dbReference type="GO" id="GO:0000976">
    <property type="term" value="F:transcription cis-regulatory region binding"/>
    <property type="evidence" value="ECO:0007669"/>
    <property type="project" value="TreeGrafter"/>
</dbReference>
<organism evidence="6 7">
    <name type="scientific">Amycolatopsis carbonis</name>
    <dbReference type="NCBI Taxonomy" id="715471"/>
    <lineage>
        <taxon>Bacteria</taxon>
        <taxon>Bacillati</taxon>
        <taxon>Actinomycetota</taxon>
        <taxon>Actinomycetes</taxon>
        <taxon>Pseudonocardiales</taxon>
        <taxon>Pseudonocardiaceae</taxon>
        <taxon>Amycolatopsis</taxon>
    </lineage>
</organism>
<name>A0A9Y2IBP4_9PSEU</name>
<dbReference type="Gene3D" id="1.10.357.10">
    <property type="entry name" value="Tetracycline Repressor, domain 2"/>
    <property type="match status" value="1"/>
</dbReference>
<gene>
    <name evidence="6" type="ORF">QRX50_39580</name>
</gene>
<dbReference type="PRINTS" id="PR00455">
    <property type="entry name" value="HTHTETR"/>
</dbReference>
<sequence length="201" mass="21068">MSPRTAAALRDGDRSLREHLIATAGALMAEEGAAKLTVRAIARRAGVADGVLYNHFADKEELLAHALRAHVRGAERALGDLPVAGDATVEANLRAHLAYGLALHRAILPTFAGLLAHPVVLTRFAALTPTNTEWRDRLLTYLHAERDLGRLSSTAHLDAAAALLVGACHETVFSALVPHAGPAPAPSLDDVVATVLEGIGA</sequence>
<evidence type="ECO:0000313" key="6">
    <source>
        <dbReference type="EMBL" id="WIX77450.1"/>
    </source>
</evidence>
<feature type="domain" description="HTH tetR-type" evidence="5">
    <location>
        <begin position="14"/>
        <end position="74"/>
    </location>
</feature>
<feature type="DNA-binding region" description="H-T-H motif" evidence="4">
    <location>
        <begin position="37"/>
        <end position="56"/>
    </location>
</feature>
<proteinExistence type="predicted"/>
<reference evidence="6 7" key="1">
    <citation type="submission" date="2023-06" db="EMBL/GenBank/DDBJ databases">
        <authorList>
            <person name="Oyuntsetseg B."/>
            <person name="Kim S.B."/>
        </authorList>
    </citation>
    <scope>NUCLEOTIDE SEQUENCE [LARGE SCALE GENOMIC DNA]</scope>
    <source>
        <strain evidence="6 7">2-15</strain>
    </source>
</reference>
<dbReference type="KEGG" id="acab:QRX50_39580"/>
<dbReference type="AlphaFoldDB" id="A0A9Y2IBP4"/>
<dbReference type="InterPro" id="IPR009057">
    <property type="entry name" value="Homeodomain-like_sf"/>
</dbReference>
<dbReference type="SUPFAM" id="SSF46689">
    <property type="entry name" value="Homeodomain-like"/>
    <property type="match status" value="1"/>
</dbReference>
<evidence type="ECO:0000256" key="4">
    <source>
        <dbReference type="PROSITE-ProRule" id="PRU00335"/>
    </source>
</evidence>
<keyword evidence="1" id="KW-0805">Transcription regulation</keyword>
<evidence type="ECO:0000256" key="1">
    <source>
        <dbReference type="ARBA" id="ARBA00023015"/>
    </source>
</evidence>
<dbReference type="EMBL" id="CP127294">
    <property type="protein sequence ID" value="WIX77450.1"/>
    <property type="molecule type" value="Genomic_DNA"/>
</dbReference>
<dbReference type="PROSITE" id="PS50977">
    <property type="entry name" value="HTH_TETR_2"/>
    <property type="match status" value="1"/>
</dbReference>
<keyword evidence="2 4" id="KW-0238">DNA-binding</keyword>
<dbReference type="Proteomes" id="UP001236014">
    <property type="component" value="Chromosome"/>
</dbReference>
<keyword evidence="7" id="KW-1185">Reference proteome</keyword>
<dbReference type="PANTHER" id="PTHR30055">
    <property type="entry name" value="HTH-TYPE TRANSCRIPTIONAL REGULATOR RUTR"/>
    <property type="match status" value="1"/>
</dbReference>